<reference evidence="1" key="1">
    <citation type="submission" date="2019-03" db="EMBL/GenBank/DDBJ databases">
        <authorList>
            <person name="Mank J."/>
            <person name="Almeida P."/>
        </authorList>
    </citation>
    <scope>NUCLEOTIDE SEQUENCE</scope>
    <source>
        <strain evidence="1">78183</strain>
    </source>
</reference>
<evidence type="ECO:0000313" key="1">
    <source>
        <dbReference type="EMBL" id="VFU52979.1"/>
    </source>
</evidence>
<proteinExistence type="predicted"/>
<sequence>MESTTSGRPMRLLLSSDDDDLLESSRQELLFKANQPRHTPISHFHSHPSPPYAKTCLDSSSTSLIFLPINLFTEKKVFSEFTTACLFAICPTSRSPFAVYAPTDGVVLCPSTFVTIVGFPPSIAATAELVVPGSIPKMAPETAGP</sequence>
<organism evidence="1">
    <name type="scientific">Salix viminalis</name>
    <name type="common">Common osier</name>
    <name type="synonym">Basket willow</name>
    <dbReference type="NCBI Taxonomy" id="40686"/>
    <lineage>
        <taxon>Eukaryota</taxon>
        <taxon>Viridiplantae</taxon>
        <taxon>Streptophyta</taxon>
        <taxon>Embryophyta</taxon>
        <taxon>Tracheophyta</taxon>
        <taxon>Spermatophyta</taxon>
        <taxon>Magnoliopsida</taxon>
        <taxon>eudicotyledons</taxon>
        <taxon>Gunneridae</taxon>
        <taxon>Pentapetalae</taxon>
        <taxon>rosids</taxon>
        <taxon>fabids</taxon>
        <taxon>Malpighiales</taxon>
        <taxon>Salicaceae</taxon>
        <taxon>Saliceae</taxon>
        <taxon>Salix</taxon>
    </lineage>
</organism>
<protein>
    <submittedName>
        <fullName evidence="1">Uncharacterized protein</fullName>
    </submittedName>
</protein>
<dbReference type="EMBL" id="CAADRP010001816">
    <property type="protein sequence ID" value="VFU52979.1"/>
    <property type="molecule type" value="Genomic_DNA"/>
</dbReference>
<dbReference type="AlphaFoldDB" id="A0A6N2MFH0"/>
<name>A0A6N2MFH0_SALVM</name>
<gene>
    <name evidence="1" type="ORF">SVIM_LOCUS366882</name>
</gene>
<accession>A0A6N2MFH0</accession>